<dbReference type="SUPFAM" id="SSF52540">
    <property type="entry name" value="P-loop containing nucleoside triphosphate hydrolases"/>
    <property type="match status" value="2"/>
</dbReference>
<dbReference type="InterPro" id="IPR027417">
    <property type="entry name" value="P-loop_NTPase"/>
</dbReference>
<evidence type="ECO:0000259" key="15">
    <source>
        <dbReference type="PROSITE" id="PS51844"/>
    </source>
</evidence>
<comment type="caution">
    <text evidence="16">The sequence shown here is derived from an EMBL/GenBank/DDBJ whole genome shotgun (WGS) entry which is preliminary data.</text>
</comment>
<dbReference type="InterPro" id="IPR036018">
    <property type="entry name" value="MYSc_Myo11"/>
</dbReference>
<dbReference type="FunFam" id="1.20.58.530:FF:000002">
    <property type="entry name" value="Class V myosin"/>
    <property type="match status" value="1"/>
</dbReference>
<dbReference type="GO" id="GO:0005524">
    <property type="term" value="F:ATP binding"/>
    <property type="evidence" value="ECO:0007669"/>
    <property type="project" value="UniProtKB-UniRule"/>
</dbReference>
<dbReference type="GO" id="GO:0030048">
    <property type="term" value="P:actin filament-based movement"/>
    <property type="evidence" value="ECO:0007669"/>
    <property type="project" value="UniProtKB-ARBA"/>
</dbReference>
<dbReference type="Pfam" id="PF01843">
    <property type="entry name" value="DIL"/>
    <property type="match status" value="1"/>
</dbReference>
<feature type="binding site" evidence="10">
    <location>
        <begin position="201"/>
        <end position="208"/>
    </location>
    <ligand>
        <name>ATP</name>
        <dbReference type="ChEBI" id="CHEBI:30616"/>
    </ligand>
</feature>
<dbReference type="GO" id="GO:0016020">
    <property type="term" value="C:membrane"/>
    <property type="evidence" value="ECO:0007669"/>
    <property type="project" value="TreeGrafter"/>
</dbReference>
<accession>A0A811RVV5</accession>
<dbReference type="FunFam" id="1.10.10.820:FF:000001">
    <property type="entry name" value="Myosin heavy chain"/>
    <property type="match status" value="1"/>
</dbReference>
<dbReference type="OrthoDB" id="627084at2759"/>
<evidence type="ECO:0000256" key="7">
    <source>
        <dbReference type="ARBA" id="ARBA00023123"/>
    </source>
</evidence>
<evidence type="ECO:0000256" key="8">
    <source>
        <dbReference type="ARBA" id="ARBA00023175"/>
    </source>
</evidence>
<dbReference type="PROSITE" id="PS50096">
    <property type="entry name" value="IQ"/>
    <property type="match status" value="2"/>
</dbReference>
<evidence type="ECO:0000256" key="2">
    <source>
        <dbReference type="ARBA" id="ARBA00022737"/>
    </source>
</evidence>
<dbReference type="InterPro" id="IPR002710">
    <property type="entry name" value="Dilute_dom"/>
</dbReference>
<reference evidence="16" key="1">
    <citation type="submission" date="2020-10" db="EMBL/GenBank/DDBJ databases">
        <authorList>
            <person name="Han B."/>
            <person name="Lu T."/>
            <person name="Zhao Q."/>
            <person name="Huang X."/>
            <person name="Zhao Y."/>
        </authorList>
    </citation>
    <scope>NUCLEOTIDE SEQUENCE</scope>
</reference>
<dbReference type="GO" id="GO:0000146">
    <property type="term" value="F:microfilament motor activity"/>
    <property type="evidence" value="ECO:0007669"/>
    <property type="project" value="TreeGrafter"/>
</dbReference>
<evidence type="ECO:0000256" key="3">
    <source>
        <dbReference type="ARBA" id="ARBA00022741"/>
    </source>
</evidence>
<dbReference type="Pfam" id="PF02736">
    <property type="entry name" value="Myosin_N"/>
    <property type="match status" value="1"/>
</dbReference>
<name>A0A811RVV5_9POAL</name>
<dbReference type="Proteomes" id="UP000604825">
    <property type="component" value="Unassembled WGS sequence"/>
</dbReference>
<feature type="domain" description="Myosin motor" evidence="14">
    <location>
        <begin position="107"/>
        <end position="776"/>
    </location>
</feature>
<feature type="chain" id="PRO_5032695154" evidence="12">
    <location>
        <begin position="32"/>
        <end position="2197"/>
    </location>
</feature>
<evidence type="ECO:0000313" key="16">
    <source>
        <dbReference type="EMBL" id="CAD6333053.1"/>
    </source>
</evidence>
<dbReference type="Pfam" id="PF00063">
    <property type="entry name" value="Myosin_head"/>
    <property type="match status" value="1"/>
</dbReference>
<evidence type="ECO:0000256" key="4">
    <source>
        <dbReference type="ARBA" id="ARBA00022840"/>
    </source>
</evidence>
<dbReference type="GO" id="GO:0007015">
    <property type="term" value="P:actin filament organization"/>
    <property type="evidence" value="ECO:0007669"/>
    <property type="project" value="TreeGrafter"/>
</dbReference>
<gene>
    <name evidence="16" type="ORF">NCGR_LOCUS57151</name>
</gene>
<dbReference type="InterPro" id="IPR004009">
    <property type="entry name" value="SH3_Myosin"/>
</dbReference>
<dbReference type="SMART" id="SM01132">
    <property type="entry name" value="DIL"/>
    <property type="match status" value="1"/>
</dbReference>
<dbReference type="Gene3D" id="1.10.10.820">
    <property type="match status" value="1"/>
</dbReference>
<dbReference type="Gene3D" id="3.40.850.10">
    <property type="entry name" value="Kinesin motor domain"/>
    <property type="match status" value="1"/>
</dbReference>
<keyword evidence="6 11" id="KW-0175">Coiled coil</keyword>
<proteinExistence type="inferred from homology"/>
<sequence length="2197" mass="251125">MQFCKSLGCQTGLRQDIVGLWLLVVYLCGECEVNSLDSGSFIVGREAATLKIVVGSHIWLEDKDLAWIDGEVFRIEGQNVHVHTTNGKTVIVSISGIHPKDTEVPSDGIDDMTRLSYLHEPGVLNNLAVRYAKNIIYTYTGNILIAINPFQSLPHLSEPRTMEKYKGANFGELDPHVFAIADVSYRQMMNEGKSNSILVSGESGAGKTETTKMLMRYLAFLGGRSRTGGRTVEQQVLESNPVLEAFGNAKTVRNNNSSRFGKFVEIQFDKSGKISGAAIRTYLLERSRVCQINSPERNYHCFYFLCAAPSEDIKSYKLADPSSFHYLNQSTCIKLDEISDAKEYLATRSAMNTVGITEQEQEATFRAVAAVLHLGNISFVKGREVDSSVIKDKKARFHLNAAAELLMCDCGNLENALIKRKINTPEGVITTTVDPNSATVSRDGLAKQIYSQLFDWLVNRLNASIGQDTSSDRLIGVLDIYGFESFKTNSFEQLCINFTNEKLQQHFNQNVFKMEQEEYNREQIDWSYIEFVDNQDVLDLIEKKPGGIIALLDEACMFPKCTHESFSQKLYEKFRNNKRFCKPKLSRTAFTIQHYAGEVTYQSDHFLDKNRDYVVVEHQELLNASKCSFVSGLFPSVLEENTKASKSSIATRFKWQLQELMETLSSTEPHYIRCIKPNNHLKPTTFENVNVLQQLRCSGVLEAIRISCAGYPTRKIFHDFLCRFCILAPEVFTERNSEKVTCQKILDKMGLHGYQIGRTKVFLRAGQMAELDARRTEVRNKAAIAVQSRFRTHVAREQFLALRMTSISFQSFVRVILACKLHVFLRKQAAVLHIQKSYRCYFAWKTYSELCSSAITLQTGLRAFGAYNEYIIRKQNRASIYVQACWRCHRDRLNYLKMKRSVLIYQCAWRRRIARGELRKLKMAARDTEALKVEKEKLEEHVEELTSRLGLEKNLRIDLEKNKAREISKLQAALREMEQRVEEAIEMQERELAKKAIEEALAQEREKITVLTNEIDELKVLLLREREENSATKSALVVAREENDVLNKKIAVADVNMEQLTDTVKRFEKNVIELESSLMIEKEQNTTIRRELNEAHQRVEELLRQIANANGKSTELQTAVQRLQESLIEGEATLLAERKESEATKKSLTEAHVKNEELLNKIEVAEHNISNFQDDIQRLEETAAALETSLLSEKHQSTAIISQLAEAQQGVEVLQKKFADANKTIDLLQDSLKRCEDNATTRDALYVAEKQEHDQTKQALSKAQERNLELLRKVDDSEKTINKMLENAQRLEKHATARESLLLKTKQNLGCTTKALTEARGRNRDLVTSFEDSAKKVNMLEDSLNRLEECTAEKDSLLAVERQENKRTKEELANAQKTINELVHESQQSQEIRKQLEDTIKRSDVSSEDVSQLLSRYHHYSVIVIFQCDFERFEAESTTRDTILLSEKQAHETTKKVLTEIQWRNEELIKKIQDCHKNILQLQLTAERLQENTSTTEALLLKEREQNNATMKAQAETQERNLLLLNKLEDVDRKIGLLQGSVQRLGDNTAKDTLLLSEKREKDALKEALTESEYKNEELLMKTEEANKKVEHLQNTINSLKENMAASLEAERQENEAIKRSLVEAQERNDVLFKKVRDSEYRAHQLQDTVQKLQVDAISRLSNFVMEKQDGDGVKNAYTEAHGTNEDLMKRNEDLLKRNDDLVKKIEDSAILVTELRGNLERLEGKAANLEAENQLLRQQTIATPPSTAKSSQAACSKISMIHGSSLDLINHKDYENGQRLFNEVYQHQQPQNHQQLLLKYITQYLGFFERKPIAASLIYYCLLHWRSFEEAKTSVFDSIIQVVNSATEAQHDMRGLAYWLSNLSTLSVLLQRSFKATRATVSTPHRRRFSCERIFQANQTSSSGLACLSAQSVDGASVFHQIEARYPALLFKQQLVDQIEKVYGVISDKMKELNPLLELCIQDPRTSYSNQAKALMSPASGLGQQDQLMHWLSIVKIFNSYLHVLRANHVPSILVHKLLTQIFSMVNVQLFNRLLLRRECCSFSNGQYIKDGLTQLRYWCNDVGQEFADSAWVALRHIRQAVDFVVISLKPIRTWEEICNDICPALSLQQLERIVGMYWDDLNGTNVTSAEFISSMRAMLREESNSVSSFSVLLDDDSSIPFSLEDISKSMPNIEETSVNDLLPFIRENQNFAFIL</sequence>
<evidence type="ECO:0000256" key="9">
    <source>
        <dbReference type="ARBA" id="ARBA00023203"/>
    </source>
</evidence>
<evidence type="ECO:0000256" key="5">
    <source>
        <dbReference type="ARBA" id="ARBA00022860"/>
    </source>
</evidence>
<feature type="region of interest" description="Actin-binding" evidence="10">
    <location>
        <begin position="657"/>
        <end position="679"/>
    </location>
</feature>
<dbReference type="PROSITE" id="PS51126">
    <property type="entry name" value="DILUTE"/>
    <property type="match status" value="1"/>
</dbReference>
<keyword evidence="2" id="KW-0677">Repeat</keyword>
<keyword evidence="17" id="KW-1185">Reference proteome</keyword>
<dbReference type="PANTHER" id="PTHR13140:SF736">
    <property type="entry name" value="MYOSIN FAMILY PROTEIN WITH DIL DOMAIN"/>
    <property type="match status" value="1"/>
</dbReference>
<dbReference type="PRINTS" id="PR00193">
    <property type="entry name" value="MYOSINHEAVY"/>
</dbReference>
<dbReference type="SMART" id="SM00242">
    <property type="entry name" value="MYSc"/>
    <property type="match status" value="1"/>
</dbReference>
<feature type="signal peptide" evidence="12">
    <location>
        <begin position="1"/>
        <end position="31"/>
    </location>
</feature>
<keyword evidence="4 10" id="KW-0067">ATP-binding</keyword>
<dbReference type="Gene3D" id="1.20.58.530">
    <property type="match status" value="1"/>
</dbReference>
<evidence type="ECO:0000259" key="14">
    <source>
        <dbReference type="PROSITE" id="PS51456"/>
    </source>
</evidence>
<evidence type="ECO:0000259" key="13">
    <source>
        <dbReference type="PROSITE" id="PS51126"/>
    </source>
</evidence>
<dbReference type="SMART" id="SM00015">
    <property type="entry name" value="IQ"/>
    <property type="match status" value="4"/>
</dbReference>
<dbReference type="Gene3D" id="3.30.70.1590">
    <property type="match status" value="1"/>
</dbReference>
<dbReference type="GO" id="GO:0005516">
    <property type="term" value="F:calmodulin binding"/>
    <property type="evidence" value="ECO:0007669"/>
    <property type="project" value="UniProtKB-KW"/>
</dbReference>
<dbReference type="EMBL" id="CAJGYO010000017">
    <property type="protein sequence ID" value="CAD6333053.1"/>
    <property type="molecule type" value="Genomic_DNA"/>
</dbReference>
<evidence type="ECO:0000256" key="11">
    <source>
        <dbReference type="SAM" id="Coils"/>
    </source>
</evidence>
<evidence type="ECO:0000256" key="6">
    <source>
        <dbReference type="ARBA" id="ARBA00023054"/>
    </source>
</evidence>
<evidence type="ECO:0000256" key="1">
    <source>
        <dbReference type="ARBA" id="ARBA00008049"/>
    </source>
</evidence>
<keyword evidence="12" id="KW-0732">Signal</keyword>
<feature type="coiled-coil region" evidence="11">
    <location>
        <begin position="1472"/>
        <end position="1521"/>
    </location>
</feature>
<feature type="domain" description="Dilute" evidence="13">
    <location>
        <begin position="1838"/>
        <end position="2143"/>
    </location>
</feature>
<dbReference type="CDD" id="cd01384">
    <property type="entry name" value="MYSc_Myo11"/>
    <property type="match status" value="1"/>
</dbReference>
<keyword evidence="5" id="KW-0112">Calmodulin-binding</keyword>
<evidence type="ECO:0000256" key="10">
    <source>
        <dbReference type="PROSITE-ProRule" id="PRU00782"/>
    </source>
</evidence>
<feature type="coiled-coil region" evidence="11">
    <location>
        <begin position="1562"/>
        <end position="1628"/>
    </location>
</feature>
<dbReference type="PROSITE" id="PS51456">
    <property type="entry name" value="MYOSIN_MOTOR"/>
    <property type="match status" value="1"/>
</dbReference>
<dbReference type="Pfam" id="PF00612">
    <property type="entry name" value="IQ"/>
    <property type="match status" value="1"/>
</dbReference>
<evidence type="ECO:0000313" key="17">
    <source>
        <dbReference type="Proteomes" id="UP000604825"/>
    </source>
</evidence>
<organism evidence="16 17">
    <name type="scientific">Miscanthus lutarioriparius</name>
    <dbReference type="NCBI Taxonomy" id="422564"/>
    <lineage>
        <taxon>Eukaryota</taxon>
        <taxon>Viridiplantae</taxon>
        <taxon>Streptophyta</taxon>
        <taxon>Embryophyta</taxon>
        <taxon>Tracheophyta</taxon>
        <taxon>Spermatophyta</taxon>
        <taxon>Magnoliopsida</taxon>
        <taxon>Liliopsida</taxon>
        <taxon>Poales</taxon>
        <taxon>Poaceae</taxon>
        <taxon>PACMAD clade</taxon>
        <taxon>Panicoideae</taxon>
        <taxon>Andropogonodae</taxon>
        <taxon>Andropogoneae</taxon>
        <taxon>Saccharinae</taxon>
        <taxon>Miscanthus</taxon>
    </lineage>
</organism>
<dbReference type="Gene3D" id="1.20.120.720">
    <property type="entry name" value="Myosin VI head, motor domain, U50 subdomain"/>
    <property type="match status" value="1"/>
</dbReference>
<feature type="coiled-coil region" evidence="11">
    <location>
        <begin position="1358"/>
        <end position="1399"/>
    </location>
</feature>
<dbReference type="InterPro" id="IPR000048">
    <property type="entry name" value="IQ_motif_EF-hand-BS"/>
</dbReference>
<dbReference type="InterPro" id="IPR036961">
    <property type="entry name" value="Kinesin_motor_dom_sf"/>
</dbReference>
<protein>
    <submittedName>
        <fullName evidence="16">Uncharacterized protein</fullName>
    </submittedName>
</protein>
<dbReference type="GO" id="GO:0051015">
    <property type="term" value="F:actin filament binding"/>
    <property type="evidence" value="ECO:0007669"/>
    <property type="project" value="TreeGrafter"/>
</dbReference>
<dbReference type="GO" id="GO:0016459">
    <property type="term" value="C:myosin complex"/>
    <property type="evidence" value="ECO:0007669"/>
    <property type="project" value="UniProtKB-KW"/>
</dbReference>
<dbReference type="PROSITE" id="PS51844">
    <property type="entry name" value="SH3_LIKE"/>
    <property type="match status" value="1"/>
</dbReference>
<keyword evidence="8 10" id="KW-0505">Motor protein</keyword>
<dbReference type="GO" id="GO:0005737">
    <property type="term" value="C:cytoplasm"/>
    <property type="evidence" value="ECO:0007669"/>
    <property type="project" value="TreeGrafter"/>
</dbReference>
<feature type="coiled-coil region" evidence="11">
    <location>
        <begin position="921"/>
        <end position="1294"/>
    </location>
</feature>
<feature type="coiled-coil region" evidence="11">
    <location>
        <begin position="1685"/>
        <end position="1740"/>
    </location>
</feature>
<dbReference type="Gene3D" id="1.20.5.190">
    <property type="match status" value="3"/>
</dbReference>
<feature type="domain" description="Myosin N-terminal SH3-like" evidence="15">
    <location>
        <begin position="53"/>
        <end position="102"/>
    </location>
</feature>
<dbReference type="PANTHER" id="PTHR13140">
    <property type="entry name" value="MYOSIN"/>
    <property type="match status" value="1"/>
</dbReference>
<evidence type="ECO:0000256" key="12">
    <source>
        <dbReference type="SAM" id="SignalP"/>
    </source>
</evidence>
<keyword evidence="7 10" id="KW-0518">Myosin</keyword>
<keyword evidence="9 10" id="KW-0009">Actin-binding</keyword>
<dbReference type="InterPro" id="IPR001609">
    <property type="entry name" value="Myosin_head_motor_dom-like"/>
</dbReference>
<comment type="similarity">
    <text evidence="1">Belongs to the TRAFAC class myosin-kinesin ATPase superfamily. Myosin family. Plant myosin class XI subfamily.</text>
</comment>
<keyword evidence="3 10" id="KW-0547">Nucleotide-binding</keyword>